<keyword evidence="3" id="KW-1185">Reference proteome</keyword>
<keyword evidence="1" id="KW-0472">Membrane</keyword>
<feature type="transmembrane region" description="Helical" evidence="1">
    <location>
        <begin position="83"/>
        <end position="102"/>
    </location>
</feature>
<organism evidence="2 3">
    <name type="scientific">Pseudomonas vranovensis</name>
    <dbReference type="NCBI Taxonomy" id="321661"/>
    <lineage>
        <taxon>Bacteria</taxon>
        <taxon>Pseudomonadati</taxon>
        <taxon>Pseudomonadota</taxon>
        <taxon>Gammaproteobacteria</taxon>
        <taxon>Pseudomonadales</taxon>
        <taxon>Pseudomonadaceae</taxon>
        <taxon>Pseudomonas</taxon>
    </lineage>
</organism>
<keyword evidence="1" id="KW-1133">Transmembrane helix</keyword>
<feature type="transmembrane region" description="Helical" evidence="1">
    <location>
        <begin position="15"/>
        <end position="31"/>
    </location>
</feature>
<dbReference type="EMBL" id="MOAM01000035">
    <property type="protein sequence ID" value="ROL64639.1"/>
    <property type="molecule type" value="Genomic_DNA"/>
</dbReference>
<evidence type="ECO:0000313" key="3">
    <source>
        <dbReference type="Proteomes" id="UP000285286"/>
    </source>
</evidence>
<reference evidence="2 3" key="1">
    <citation type="submission" date="2016-10" db="EMBL/GenBank/DDBJ databases">
        <title>Comparative genome analysis of multiple Pseudomonas spp. focuses on biocontrol and plant growth promoting traits.</title>
        <authorList>
            <person name="Tao X.-Y."/>
            <person name="Taylor C.G."/>
        </authorList>
    </citation>
    <scope>NUCLEOTIDE SEQUENCE [LARGE SCALE GENOMIC DNA]</scope>
    <source>
        <strain evidence="2 3">15D11</strain>
    </source>
</reference>
<gene>
    <name evidence="2" type="ORF">BHU25_22420</name>
</gene>
<evidence type="ECO:0000256" key="1">
    <source>
        <dbReference type="SAM" id="Phobius"/>
    </source>
</evidence>
<name>A0A423CZB0_9PSED</name>
<dbReference type="Proteomes" id="UP000285286">
    <property type="component" value="Unassembled WGS sequence"/>
</dbReference>
<keyword evidence="1" id="KW-0812">Transmembrane</keyword>
<accession>A0A423CZB0</accession>
<comment type="caution">
    <text evidence="2">The sequence shown here is derived from an EMBL/GenBank/DDBJ whole genome shotgun (WGS) entry which is preliminary data.</text>
</comment>
<dbReference type="RefSeq" id="WP_123567500.1">
    <property type="nucleotide sequence ID" value="NZ_MOAM01000035.1"/>
</dbReference>
<evidence type="ECO:0000313" key="2">
    <source>
        <dbReference type="EMBL" id="ROL64639.1"/>
    </source>
</evidence>
<sequence>MYFTLEFYNALTSQFWTPLLAAVLTWILLWFRSQSYDGTGAWTLGLIVVLCAVAFFPNGYHALFNTGPTFYSHDRIYAPDYSAKFSADVLLTLAGMLVGMLARKIVISLR</sequence>
<feature type="transmembrane region" description="Helical" evidence="1">
    <location>
        <begin position="43"/>
        <end position="63"/>
    </location>
</feature>
<proteinExistence type="predicted"/>
<protein>
    <submittedName>
        <fullName evidence="2">Uncharacterized protein</fullName>
    </submittedName>
</protein>
<dbReference type="AlphaFoldDB" id="A0A423CZB0"/>